<evidence type="ECO:0000256" key="1">
    <source>
        <dbReference type="SAM" id="SignalP"/>
    </source>
</evidence>
<dbReference type="Proteomes" id="UP000665026">
    <property type="component" value="Chromosome"/>
</dbReference>
<organism evidence="2 3">
    <name type="scientific">Cognatishimia activa</name>
    <dbReference type="NCBI Taxonomy" id="1715691"/>
    <lineage>
        <taxon>Bacteria</taxon>
        <taxon>Pseudomonadati</taxon>
        <taxon>Pseudomonadota</taxon>
        <taxon>Alphaproteobacteria</taxon>
        <taxon>Rhodobacterales</taxon>
        <taxon>Paracoccaceae</taxon>
        <taxon>Cognatishimia</taxon>
    </lineage>
</organism>
<dbReference type="AlphaFoldDB" id="A0A975I8A9"/>
<dbReference type="RefSeq" id="WP_209357563.1">
    <property type="nucleotide sequence ID" value="NZ_CP060010.1"/>
</dbReference>
<evidence type="ECO:0008006" key="4">
    <source>
        <dbReference type="Google" id="ProtNLM"/>
    </source>
</evidence>
<dbReference type="KEGG" id="cact:HZ995_04945"/>
<sequence>MASFLGLILSLMVPRIAVAEDWLLVETRKVPGSCAHPLLCLPKSELASRHLLKLTRKNQNSFFGFLKSVASVSGIPDAAVAGLHPPEPQALHKLDLAPKLRPLVDHPGVYFDTVKLDEGEVTAEFSEYVKRKLGALGLKFLTEEEWEATPGKPTLSIRYAARLESAGCIVPFSVSMTLKEEVVLVRDPSQKISATIWTYSRRQNLANTNYGPTNSLWEIVAKFEKDWREANSAG</sequence>
<keyword evidence="1" id="KW-0732">Signal</keyword>
<feature type="signal peptide" evidence="1">
    <location>
        <begin position="1"/>
        <end position="19"/>
    </location>
</feature>
<gene>
    <name evidence="2" type="ORF">HZ995_04945</name>
</gene>
<evidence type="ECO:0000313" key="3">
    <source>
        <dbReference type="Proteomes" id="UP000665026"/>
    </source>
</evidence>
<dbReference type="EMBL" id="CP060010">
    <property type="protein sequence ID" value="QTN36867.1"/>
    <property type="molecule type" value="Genomic_DNA"/>
</dbReference>
<proteinExistence type="predicted"/>
<accession>A0A975I8A9</accession>
<reference evidence="2" key="1">
    <citation type="submission" date="2020-07" db="EMBL/GenBank/DDBJ databases">
        <title>Genome sequences of bacteria associated with the marine, planktonic diatom Thalassiosira profunda strain ECT2AJA-044.</title>
        <authorList>
            <person name="Gargas C.B."/>
            <person name="Roberts W.R."/>
            <person name="Alverson A.J."/>
        </authorList>
    </citation>
    <scope>NUCLEOTIDE SEQUENCE</scope>
    <source>
        <strain evidence="2">ECT2AJA-044</strain>
    </source>
</reference>
<protein>
    <recommendedName>
        <fullName evidence="4">DUF302 domain-containing protein</fullName>
    </recommendedName>
</protein>
<feature type="chain" id="PRO_5037339890" description="DUF302 domain-containing protein" evidence="1">
    <location>
        <begin position="20"/>
        <end position="234"/>
    </location>
</feature>
<name>A0A975I8A9_9RHOB</name>
<evidence type="ECO:0000313" key="2">
    <source>
        <dbReference type="EMBL" id="QTN36867.1"/>
    </source>
</evidence>